<dbReference type="Pfam" id="PF01012">
    <property type="entry name" value="ETF"/>
    <property type="match status" value="1"/>
</dbReference>
<dbReference type="SUPFAM" id="SSF52402">
    <property type="entry name" value="Adenine nucleotide alpha hydrolases-like"/>
    <property type="match status" value="1"/>
</dbReference>
<dbReference type="InterPro" id="IPR014729">
    <property type="entry name" value="Rossmann-like_a/b/a_fold"/>
</dbReference>
<evidence type="ECO:0000256" key="3">
    <source>
        <dbReference type="ARBA" id="ARBA00011355"/>
    </source>
</evidence>
<dbReference type="Gene3D" id="3.40.50.1220">
    <property type="entry name" value="TPP-binding domain"/>
    <property type="match status" value="1"/>
</dbReference>
<comment type="similarity">
    <text evidence="2">Belongs to the ETF alpha-subunit/FixB family.</text>
</comment>
<organism evidence="11 12">
    <name type="scientific">Zhihengliuella alba</name>
    <dbReference type="NCBI Taxonomy" id="547018"/>
    <lineage>
        <taxon>Bacteria</taxon>
        <taxon>Bacillati</taxon>
        <taxon>Actinomycetota</taxon>
        <taxon>Actinomycetes</taxon>
        <taxon>Micrococcales</taxon>
        <taxon>Micrococcaceae</taxon>
        <taxon>Zhihengliuella</taxon>
    </lineage>
</organism>
<proteinExistence type="inferred from homology"/>
<feature type="region of interest" description="Disordered" evidence="9">
    <location>
        <begin position="159"/>
        <end position="194"/>
    </location>
</feature>
<keyword evidence="6" id="KW-0274">FAD</keyword>
<evidence type="ECO:0000256" key="2">
    <source>
        <dbReference type="ARBA" id="ARBA00005817"/>
    </source>
</evidence>
<comment type="caution">
    <text evidence="11">The sequence shown here is derived from an EMBL/GenBank/DDBJ whole genome shotgun (WGS) entry which is preliminary data.</text>
</comment>
<dbReference type="Gene3D" id="3.40.50.620">
    <property type="entry name" value="HUPs"/>
    <property type="match status" value="1"/>
</dbReference>
<dbReference type="Pfam" id="PF00766">
    <property type="entry name" value="ETF_alpha"/>
    <property type="match status" value="1"/>
</dbReference>
<evidence type="ECO:0000313" key="11">
    <source>
        <dbReference type="EMBL" id="GAA3696758.1"/>
    </source>
</evidence>
<dbReference type="InterPro" id="IPR018206">
    <property type="entry name" value="ETF_asu_C_CS"/>
</dbReference>
<evidence type="ECO:0000259" key="10">
    <source>
        <dbReference type="SMART" id="SM00893"/>
    </source>
</evidence>
<dbReference type="RefSeq" id="WP_344880038.1">
    <property type="nucleotide sequence ID" value="NZ_BAABCJ010000001.1"/>
</dbReference>
<dbReference type="PIRSF" id="PIRSF000089">
    <property type="entry name" value="Electra_flavoP_a"/>
    <property type="match status" value="1"/>
</dbReference>
<evidence type="ECO:0000256" key="5">
    <source>
        <dbReference type="ARBA" id="ARBA00022630"/>
    </source>
</evidence>
<accession>A0ABP7CY62</accession>
<dbReference type="Proteomes" id="UP001501536">
    <property type="component" value="Unassembled WGS sequence"/>
</dbReference>
<dbReference type="PROSITE" id="PS00696">
    <property type="entry name" value="ETF_ALPHA"/>
    <property type="match status" value="1"/>
</dbReference>
<dbReference type="PANTHER" id="PTHR43153">
    <property type="entry name" value="ELECTRON TRANSFER FLAVOPROTEIN ALPHA"/>
    <property type="match status" value="1"/>
</dbReference>
<feature type="domain" description="Electron transfer flavoprotein alpha/beta-subunit N-terminal" evidence="10">
    <location>
        <begin position="4"/>
        <end position="186"/>
    </location>
</feature>
<dbReference type="EMBL" id="BAABCJ010000001">
    <property type="protein sequence ID" value="GAA3696758.1"/>
    <property type="molecule type" value="Genomic_DNA"/>
</dbReference>
<keyword evidence="5" id="KW-0285">Flavoprotein</keyword>
<evidence type="ECO:0000256" key="1">
    <source>
        <dbReference type="ARBA" id="ARBA00001974"/>
    </source>
</evidence>
<comment type="subunit">
    <text evidence="3">Heterodimer of an alpha and a beta subunit.</text>
</comment>
<dbReference type="PANTHER" id="PTHR43153:SF1">
    <property type="entry name" value="ELECTRON TRANSFER FLAVOPROTEIN SUBUNIT ALPHA, MITOCHONDRIAL"/>
    <property type="match status" value="1"/>
</dbReference>
<name>A0ABP7CY62_9MICC</name>
<keyword evidence="4" id="KW-0813">Transport</keyword>
<comment type="cofactor">
    <cofactor evidence="1">
        <name>FAD</name>
        <dbReference type="ChEBI" id="CHEBI:57692"/>
    </cofactor>
</comment>
<comment type="function">
    <text evidence="8">The electron transfer flavoprotein serves as a specific electron acceptor for other dehydrogenases. It transfers the electrons to the main respiratory chain via ETF-ubiquinone oxidoreductase (ETF dehydrogenase).</text>
</comment>
<evidence type="ECO:0000256" key="8">
    <source>
        <dbReference type="ARBA" id="ARBA00025649"/>
    </source>
</evidence>
<evidence type="ECO:0000256" key="9">
    <source>
        <dbReference type="SAM" id="MobiDB-lite"/>
    </source>
</evidence>
<feature type="compositionally biased region" description="Basic and acidic residues" evidence="9">
    <location>
        <begin position="183"/>
        <end position="194"/>
    </location>
</feature>
<evidence type="ECO:0000256" key="6">
    <source>
        <dbReference type="ARBA" id="ARBA00022827"/>
    </source>
</evidence>
<gene>
    <name evidence="11" type="ORF">GCM10022377_07040</name>
</gene>
<evidence type="ECO:0000256" key="4">
    <source>
        <dbReference type="ARBA" id="ARBA00022448"/>
    </source>
</evidence>
<dbReference type="InterPro" id="IPR029035">
    <property type="entry name" value="DHS-like_NAD/FAD-binding_dom"/>
</dbReference>
<evidence type="ECO:0000256" key="7">
    <source>
        <dbReference type="ARBA" id="ARBA00022982"/>
    </source>
</evidence>
<dbReference type="InterPro" id="IPR001308">
    <property type="entry name" value="ETF_a/FixB"/>
</dbReference>
<dbReference type="SUPFAM" id="SSF52467">
    <property type="entry name" value="DHS-like NAD/FAD-binding domain"/>
    <property type="match status" value="1"/>
</dbReference>
<protein>
    <submittedName>
        <fullName evidence="11">Electron transfer flavoprotein subunit alpha/FixB family protein</fullName>
    </submittedName>
</protein>
<reference evidence="12" key="1">
    <citation type="journal article" date="2019" name="Int. J. Syst. Evol. Microbiol.">
        <title>The Global Catalogue of Microorganisms (GCM) 10K type strain sequencing project: providing services to taxonomists for standard genome sequencing and annotation.</title>
        <authorList>
            <consortium name="The Broad Institute Genomics Platform"/>
            <consortium name="The Broad Institute Genome Sequencing Center for Infectious Disease"/>
            <person name="Wu L."/>
            <person name="Ma J."/>
        </authorList>
    </citation>
    <scope>NUCLEOTIDE SEQUENCE [LARGE SCALE GENOMIC DNA]</scope>
    <source>
        <strain evidence="12">JCM 16961</strain>
    </source>
</reference>
<sequence>MSTTLVYLDSPSLAQGAEPGKADRELLAIAASHGEVVVAVPAELPEPAVTALGAYGATAVVVPDAPLEELLVAPQAAFVVAAAQDAGADLVLLPNTGEGREIAARAGIRLSAGVVTDVVAVGPGKTFTKSVLAGAYTSESRATTGIAVATVKANSVEPAAKGAGHATQRTVPVPQAGPAARIESTEEKPASGRPALEDARVVVAGGRGVEGDFAAVEQLADVLGAAVAASRAATDAGWIEHGYQVGQTGKTVSPQLYIAAGISGAVQHKAGMQTAQTIVAINSDPDAPIFEIADFGIVGDLGDVLPQAAAEIQRRRA</sequence>
<keyword evidence="7" id="KW-0249">Electron transport</keyword>
<dbReference type="InterPro" id="IPR014731">
    <property type="entry name" value="ETF_asu_C"/>
</dbReference>
<evidence type="ECO:0000313" key="12">
    <source>
        <dbReference type="Proteomes" id="UP001501536"/>
    </source>
</evidence>
<keyword evidence="12" id="KW-1185">Reference proteome</keyword>
<dbReference type="SMART" id="SM00893">
    <property type="entry name" value="ETF"/>
    <property type="match status" value="1"/>
</dbReference>
<dbReference type="InterPro" id="IPR014730">
    <property type="entry name" value="ETF_a/b_N"/>
</dbReference>